<dbReference type="EMBL" id="CAMXCT010002673">
    <property type="protein sequence ID" value="CAI3999761.1"/>
    <property type="molecule type" value="Genomic_DNA"/>
</dbReference>
<dbReference type="PANTHER" id="PTHR46565:SF20">
    <property type="entry name" value="COLD SHOCK DOMAIN-CONTAINING PROTEIN 4"/>
    <property type="match status" value="1"/>
</dbReference>
<name>A0A9P1D0N9_9DINO</name>
<dbReference type="Proteomes" id="UP001152797">
    <property type="component" value="Unassembled WGS sequence"/>
</dbReference>
<gene>
    <name evidence="3" type="ORF">C1SCF055_LOCUS25935</name>
</gene>
<keyword evidence="6" id="KW-1185">Reference proteome</keyword>
<feature type="region of interest" description="Disordered" evidence="1">
    <location>
        <begin position="1"/>
        <end position="24"/>
    </location>
</feature>
<reference evidence="3" key="1">
    <citation type="submission" date="2022-10" db="EMBL/GenBank/DDBJ databases">
        <authorList>
            <person name="Chen Y."/>
            <person name="Dougan E. K."/>
            <person name="Chan C."/>
            <person name="Rhodes N."/>
            <person name="Thang M."/>
        </authorList>
    </citation>
    <scope>NUCLEOTIDE SEQUENCE</scope>
</reference>
<evidence type="ECO:0000256" key="1">
    <source>
        <dbReference type="SAM" id="MobiDB-lite"/>
    </source>
</evidence>
<dbReference type="InterPro" id="IPR012340">
    <property type="entry name" value="NA-bd_OB-fold"/>
</dbReference>
<accession>A0A9P1D0N9</accession>
<dbReference type="GO" id="GO:0003676">
    <property type="term" value="F:nucleic acid binding"/>
    <property type="evidence" value="ECO:0007669"/>
    <property type="project" value="InterPro"/>
</dbReference>
<evidence type="ECO:0000259" key="2">
    <source>
        <dbReference type="Pfam" id="PF00313"/>
    </source>
</evidence>
<reference evidence="4" key="2">
    <citation type="submission" date="2024-04" db="EMBL/GenBank/DDBJ databases">
        <authorList>
            <person name="Chen Y."/>
            <person name="Shah S."/>
            <person name="Dougan E. K."/>
            <person name="Thang M."/>
            <person name="Chan C."/>
        </authorList>
    </citation>
    <scope>NUCLEOTIDE SEQUENCE [LARGE SCALE GENOMIC DNA]</scope>
</reference>
<evidence type="ECO:0000313" key="3">
    <source>
        <dbReference type="EMBL" id="CAI3999761.1"/>
    </source>
</evidence>
<evidence type="ECO:0000313" key="5">
    <source>
        <dbReference type="EMBL" id="CAL4787073.1"/>
    </source>
</evidence>
<dbReference type="Gene3D" id="2.40.50.140">
    <property type="entry name" value="Nucleic acid-binding proteins"/>
    <property type="match status" value="2"/>
</dbReference>
<dbReference type="EMBL" id="CAMXCT020002673">
    <property type="protein sequence ID" value="CAL1153136.1"/>
    <property type="molecule type" value="Genomic_DNA"/>
</dbReference>
<dbReference type="PANTHER" id="PTHR46565">
    <property type="entry name" value="COLD SHOCK DOMAIN PROTEIN 2"/>
    <property type="match status" value="1"/>
</dbReference>
<organism evidence="3">
    <name type="scientific">Cladocopium goreaui</name>
    <dbReference type="NCBI Taxonomy" id="2562237"/>
    <lineage>
        <taxon>Eukaryota</taxon>
        <taxon>Sar</taxon>
        <taxon>Alveolata</taxon>
        <taxon>Dinophyceae</taxon>
        <taxon>Suessiales</taxon>
        <taxon>Symbiodiniaceae</taxon>
        <taxon>Cladocopium</taxon>
    </lineage>
</organism>
<proteinExistence type="predicted"/>
<protein>
    <submittedName>
        <fullName evidence="5">CSD domain-containing protein</fullName>
    </submittedName>
</protein>
<dbReference type="EMBL" id="CAMXCT030002673">
    <property type="protein sequence ID" value="CAL4787073.1"/>
    <property type="molecule type" value="Genomic_DNA"/>
</dbReference>
<sequence>MTLGVQKTIQKTSAGEAKVAHDPAPARLPDNFTVDKDARYTGSVIEFNKWRGFGHIAVDQKGVVPGDKVFVHWKNIQSDDRFPRLQQGLQVEFGLMITNDWKGWNRVRCLKAKTLTLPGGGMVNIQDAMDAESMQFVGAQNFRYTGTVKFFDQFRGFGWVTLDEGFAMEDPVPKEIKVDAVELNTGGKPLRMRIDKLAIEFGIIKGKNGDYMAYNVTLPGGTPITQEAMEHRQEEGSQRFTGTIQWWHRWQGWGHILPDPGTTFPEAVQKKLDETASQAAKAKSEEKGKEKLLYFRKADCEWNLRTEIGKKVTYAVYLDDKGAGAKDVAPDGQELGEAQEFTGLVPEKDENTLSQSHCSDGVEEDGVRWDVVRSDLCHALGEVIHNGALSRDLHAAKDSKGRDPAVSYGDVQLQRHLERFQKLVLVLPERSRCPLGRHCLRILVSVLYSGLPWDAWFQRYEEDLWGLVHGTNWTEALSGGWPVFEVLFLVADLYGGEQLPEDCRSVESKLRALEKLIGDPEIMTGCCSRV</sequence>
<dbReference type="AlphaFoldDB" id="A0A9P1D0N9"/>
<dbReference type="Pfam" id="PF00313">
    <property type="entry name" value="CSD"/>
    <property type="match status" value="1"/>
</dbReference>
<comment type="caution">
    <text evidence="3">The sequence shown here is derived from an EMBL/GenBank/DDBJ whole genome shotgun (WGS) entry which is preliminary data.</text>
</comment>
<evidence type="ECO:0000313" key="6">
    <source>
        <dbReference type="Proteomes" id="UP001152797"/>
    </source>
</evidence>
<dbReference type="InterPro" id="IPR002059">
    <property type="entry name" value="CSP_DNA-bd"/>
</dbReference>
<dbReference type="SUPFAM" id="SSF50249">
    <property type="entry name" value="Nucleic acid-binding proteins"/>
    <property type="match status" value="1"/>
</dbReference>
<dbReference type="OrthoDB" id="411967at2759"/>
<feature type="domain" description="CSD" evidence="2">
    <location>
        <begin position="41"/>
        <end position="95"/>
    </location>
</feature>
<evidence type="ECO:0000313" key="4">
    <source>
        <dbReference type="EMBL" id="CAL1153136.1"/>
    </source>
</evidence>
<feature type="compositionally biased region" description="Polar residues" evidence="1">
    <location>
        <begin position="1"/>
        <end position="13"/>
    </location>
</feature>